<proteinExistence type="predicted"/>
<dbReference type="Gene3D" id="3.80.10.10">
    <property type="entry name" value="Ribonuclease Inhibitor"/>
    <property type="match status" value="2"/>
</dbReference>
<dbReference type="PANTHER" id="PTHR13318:SF190">
    <property type="entry name" value="PARTNER OF PAIRED, ISOFORM B"/>
    <property type="match status" value="1"/>
</dbReference>
<dbReference type="SMART" id="SM00367">
    <property type="entry name" value="LRR_CC"/>
    <property type="match status" value="4"/>
</dbReference>
<comment type="caution">
    <text evidence="2">The sequence shown here is derived from an EMBL/GenBank/DDBJ whole genome shotgun (WGS) entry which is preliminary data.</text>
</comment>
<dbReference type="AlphaFoldDB" id="A0AB34K737"/>
<evidence type="ECO:0000313" key="2">
    <source>
        <dbReference type="EMBL" id="KAL1528691.1"/>
    </source>
</evidence>
<feature type="compositionally biased region" description="Low complexity" evidence="1">
    <location>
        <begin position="11"/>
        <end position="28"/>
    </location>
</feature>
<dbReference type="InterPro" id="IPR032675">
    <property type="entry name" value="LRR_dom_sf"/>
</dbReference>
<protein>
    <submittedName>
        <fullName evidence="2">Uncharacterized protein</fullName>
    </submittedName>
</protein>
<feature type="compositionally biased region" description="Basic and acidic residues" evidence="1">
    <location>
        <begin position="1"/>
        <end position="10"/>
    </location>
</feature>
<reference evidence="2 3" key="1">
    <citation type="journal article" date="2024" name="Science">
        <title>Giant polyketide synthase enzymes in the biosynthesis of giant marine polyether toxins.</title>
        <authorList>
            <person name="Fallon T.R."/>
            <person name="Shende V.V."/>
            <person name="Wierzbicki I.H."/>
            <person name="Pendleton A.L."/>
            <person name="Watervoot N.F."/>
            <person name="Auber R.P."/>
            <person name="Gonzalez D.J."/>
            <person name="Wisecaver J.H."/>
            <person name="Moore B.S."/>
        </authorList>
    </citation>
    <scope>NUCLEOTIDE SEQUENCE [LARGE SCALE GENOMIC DNA]</scope>
    <source>
        <strain evidence="2 3">12B1</strain>
    </source>
</reference>
<dbReference type="InterPro" id="IPR006553">
    <property type="entry name" value="Leu-rich_rpt_Cys-con_subtyp"/>
</dbReference>
<dbReference type="Proteomes" id="UP001515480">
    <property type="component" value="Unassembled WGS sequence"/>
</dbReference>
<sequence>MPAKRPRPDTSSDSSAAAAPAAAAASAPPHEDPPAPSTGSALRHVDLDHLPTPSAGGRKHVSVLRREALDDALRLLASGWPDGAVGGLTLSPHQLSFKWKAKEARLLEGALRGVADTLASLDLRPGGANCVMPPSVAATAVEHCRALHTLRLDEAPCAAETLRAMRGLTRLRELSLGGVALSLCAPLDATALASLAGCAELRLLHLTSTSIGDETLEAIARGCSRLEDVSLCSSESLTHRGVAALARGCPSLRRLDLRNCSLVGPEGVRALAACPNLSHLNLQRVRGATSSLHALGASSAAMRQLSLSLCFLLDDDLHALQSLRQLDDLDLNAANGFEPRALEAALLELPLLRRLSLNSIRFPAPQLDGVVRALAERGSTHLEMLDLNNSSVTAAAVAAVQRHRPTCQVTTVNCDNV</sequence>
<organism evidence="2 3">
    <name type="scientific">Prymnesium parvum</name>
    <name type="common">Toxic golden alga</name>
    <dbReference type="NCBI Taxonomy" id="97485"/>
    <lineage>
        <taxon>Eukaryota</taxon>
        <taxon>Haptista</taxon>
        <taxon>Haptophyta</taxon>
        <taxon>Prymnesiophyceae</taxon>
        <taxon>Prymnesiales</taxon>
        <taxon>Prymnesiaceae</taxon>
        <taxon>Prymnesium</taxon>
    </lineage>
</organism>
<evidence type="ECO:0000256" key="1">
    <source>
        <dbReference type="SAM" id="MobiDB-lite"/>
    </source>
</evidence>
<dbReference type="Pfam" id="PF13516">
    <property type="entry name" value="LRR_6"/>
    <property type="match status" value="1"/>
</dbReference>
<dbReference type="InterPro" id="IPR001611">
    <property type="entry name" value="Leu-rich_rpt"/>
</dbReference>
<evidence type="ECO:0000313" key="3">
    <source>
        <dbReference type="Proteomes" id="UP001515480"/>
    </source>
</evidence>
<feature type="region of interest" description="Disordered" evidence="1">
    <location>
        <begin position="1"/>
        <end position="42"/>
    </location>
</feature>
<gene>
    <name evidence="2" type="ORF">AB1Y20_010027</name>
</gene>
<keyword evidence="3" id="KW-1185">Reference proteome</keyword>
<accession>A0AB34K737</accession>
<dbReference type="SUPFAM" id="SSF52047">
    <property type="entry name" value="RNI-like"/>
    <property type="match status" value="1"/>
</dbReference>
<dbReference type="GO" id="GO:0031146">
    <property type="term" value="P:SCF-dependent proteasomal ubiquitin-dependent protein catabolic process"/>
    <property type="evidence" value="ECO:0007669"/>
    <property type="project" value="TreeGrafter"/>
</dbReference>
<name>A0AB34K737_PRYPA</name>
<dbReference type="GO" id="GO:0019005">
    <property type="term" value="C:SCF ubiquitin ligase complex"/>
    <property type="evidence" value="ECO:0007669"/>
    <property type="project" value="TreeGrafter"/>
</dbReference>
<dbReference type="PANTHER" id="PTHR13318">
    <property type="entry name" value="PARTNER OF PAIRED, ISOFORM B-RELATED"/>
    <property type="match status" value="1"/>
</dbReference>
<dbReference type="EMBL" id="JBGBPQ010000002">
    <property type="protein sequence ID" value="KAL1528691.1"/>
    <property type="molecule type" value="Genomic_DNA"/>
</dbReference>